<proteinExistence type="predicted"/>
<gene>
    <name evidence="1" type="ORF">Q4Q35_11580</name>
</gene>
<reference evidence="1" key="1">
    <citation type="submission" date="2023-07" db="EMBL/GenBank/DDBJ databases">
        <title>Two novel species in the genus Flavivirga.</title>
        <authorList>
            <person name="Kwon K."/>
        </authorList>
    </citation>
    <scope>NUCLEOTIDE SEQUENCE</scope>
    <source>
        <strain evidence="1">KCTC 52353</strain>
    </source>
</reference>
<keyword evidence="2" id="KW-1185">Reference proteome</keyword>
<comment type="caution">
    <text evidence="1">The sequence shown here is derived from an EMBL/GenBank/DDBJ whole genome shotgun (WGS) entry which is preliminary data.</text>
</comment>
<accession>A0ABT8WBB9</accession>
<sequence>MIRQIVFALLITLNSRLSAKEWKSLKAYQKETQKEHLAPSDWLRLDRIQNTISWQNANKYNLINNLPQEYLRIVERRDFYKWLFETYNKQEHEVMWVKMAHFISRKLRLMESFPYSIFANRQVLQYAKAGSKTVFNNVFIELQNIFNSDIILKDEEATKWDEKILYKEQYIWLESVYKTIDERSLKKMERIAKGVLLYGLVVPKAIRFKNKLSNSENRYNYAVEVLRPYCINGYK</sequence>
<evidence type="ECO:0000313" key="1">
    <source>
        <dbReference type="EMBL" id="MDO5970446.1"/>
    </source>
</evidence>
<evidence type="ECO:0000313" key="2">
    <source>
        <dbReference type="Proteomes" id="UP001176883"/>
    </source>
</evidence>
<dbReference type="Proteomes" id="UP001176883">
    <property type="component" value="Unassembled WGS sequence"/>
</dbReference>
<dbReference type="EMBL" id="JAUOEK010000120">
    <property type="protein sequence ID" value="MDO5970446.1"/>
    <property type="molecule type" value="Genomic_DNA"/>
</dbReference>
<protein>
    <submittedName>
        <fullName evidence="1">Insecticidal toxin complex protein</fullName>
    </submittedName>
</protein>
<name>A0ABT8WBB9_9FLAO</name>
<dbReference type="RefSeq" id="WP_303278135.1">
    <property type="nucleotide sequence ID" value="NZ_JAUOEK010000120.1"/>
</dbReference>
<organism evidence="1 2">
    <name type="scientific">Flavivirga aquimarina</name>
    <dbReference type="NCBI Taxonomy" id="2027862"/>
    <lineage>
        <taxon>Bacteria</taxon>
        <taxon>Pseudomonadati</taxon>
        <taxon>Bacteroidota</taxon>
        <taxon>Flavobacteriia</taxon>
        <taxon>Flavobacteriales</taxon>
        <taxon>Flavobacteriaceae</taxon>
        <taxon>Flavivirga</taxon>
    </lineage>
</organism>